<dbReference type="Proteomes" id="UP001054892">
    <property type="component" value="Unassembled WGS sequence"/>
</dbReference>
<dbReference type="EMBL" id="BQKM01000004">
    <property type="protein sequence ID" value="GJN52537.1"/>
    <property type="molecule type" value="Genomic_DNA"/>
</dbReference>
<evidence type="ECO:0000313" key="1">
    <source>
        <dbReference type="EMBL" id="GJN52537.1"/>
    </source>
</evidence>
<protein>
    <recommendedName>
        <fullName evidence="3">Transcriptional regulator, AbiEi antitoxin, Type IV TA system</fullName>
    </recommendedName>
</protein>
<comment type="caution">
    <text evidence="1">The sequence shown here is derived from an EMBL/GenBank/DDBJ whole genome shotgun (WGS) entry which is preliminary data.</text>
</comment>
<reference evidence="1 2" key="1">
    <citation type="submission" date="2021-12" db="EMBL/GenBank/DDBJ databases">
        <title>Characterization of novel class B3 metallo-beta-lactamase from novel Pseudomonas species.</title>
        <authorList>
            <person name="Yamada K."/>
            <person name="Aoki K."/>
            <person name="Ishii Y."/>
        </authorList>
    </citation>
    <scope>NUCLEOTIDE SEQUENCE [LARGE SCALE GENOMIC DNA]</scope>
    <source>
        <strain evidence="1 2">TUM20286</strain>
    </source>
</reference>
<keyword evidence="2" id="KW-1185">Reference proteome</keyword>
<gene>
    <name evidence="1" type="ORF">TUM20286_22890</name>
</gene>
<name>A0ABQ4VZD9_9PSED</name>
<organism evidence="1 2">
    <name type="scientific">Pseudomonas tohonis</name>
    <dbReference type="NCBI Taxonomy" id="2725477"/>
    <lineage>
        <taxon>Bacteria</taxon>
        <taxon>Pseudomonadati</taxon>
        <taxon>Pseudomonadota</taxon>
        <taxon>Gammaproteobacteria</taxon>
        <taxon>Pseudomonadales</taxon>
        <taxon>Pseudomonadaceae</taxon>
        <taxon>Pseudomonas</taxon>
    </lineage>
</organism>
<sequence length="197" mass="21659">MKSLYEKIRAFAQEGSEGQVLSPSEFLHWGSRTAIDSAFSRLAANQDLLRIARGLYVAPVRSRFGVRAPAPDMVVRALSAKTQELIVPSGARIANAWGLTLQVPVRQIFFTAGRSRILLVGKSRIEIRQVPHWQMSLGPRAAGDAIRALASLGPLWVDEAVVKLRIILPSDEWQALQSVASVLPDWMAEAIEKHSAN</sequence>
<accession>A0ABQ4VZD9</accession>
<dbReference type="Pfam" id="PF19570">
    <property type="entry name" value="DUF6088"/>
    <property type="match status" value="1"/>
</dbReference>
<dbReference type="InterPro" id="IPR045738">
    <property type="entry name" value="DUF6088"/>
</dbReference>
<evidence type="ECO:0008006" key="3">
    <source>
        <dbReference type="Google" id="ProtNLM"/>
    </source>
</evidence>
<evidence type="ECO:0000313" key="2">
    <source>
        <dbReference type="Proteomes" id="UP001054892"/>
    </source>
</evidence>
<proteinExistence type="predicted"/>
<dbReference type="RefSeq" id="WP_236247143.1">
    <property type="nucleotide sequence ID" value="NZ_BQKM01000004.1"/>
</dbReference>